<evidence type="ECO:0000313" key="6">
    <source>
        <dbReference type="EMBL" id="WGD39682.1"/>
    </source>
</evidence>
<evidence type="ECO:0000256" key="1">
    <source>
        <dbReference type="ARBA" id="ARBA00001957"/>
    </source>
</evidence>
<dbReference type="PANTHER" id="PTHR45527">
    <property type="entry name" value="NONRIBOSOMAL PEPTIDE SYNTHETASE"/>
    <property type="match status" value="1"/>
</dbReference>
<proteinExistence type="predicted"/>
<organism evidence="6 7">
    <name type="scientific">Streptomyces cathayae</name>
    <dbReference type="NCBI Taxonomy" id="3031124"/>
    <lineage>
        <taxon>Bacteria</taxon>
        <taxon>Bacillati</taxon>
        <taxon>Actinomycetota</taxon>
        <taxon>Actinomycetes</taxon>
        <taxon>Kitasatosporales</taxon>
        <taxon>Streptomycetaceae</taxon>
        <taxon>Streptomyces</taxon>
    </lineage>
</organism>
<dbReference type="Gene3D" id="3.30.300.30">
    <property type="match status" value="2"/>
</dbReference>
<dbReference type="Gene3D" id="1.10.1200.10">
    <property type="entry name" value="ACP-like"/>
    <property type="match status" value="1"/>
</dbReference>
<dbReference type="RefSeq" id="WP_279332698.1">
    <property type="nucleotide sequence ID" value="NZ_CP121682.1"/>
</dbReference>
<dbReference type="Pfam" id="PF00975">
    <property type="entry name" value="Thioesterase"/>
    <property type="match status" value="1"/>
</dbReference>
<comment type="cofactor">
    <cofactor evidence="1">
        <name>pantetheine 4'-phosphate</name>
        <dbReference type="ChEBI" id="CHEBI:47942"/>
    </cofactor>
</comment>
<dbReference type="InterPro" id="IPR042099">
    <property type="entry name" value="ANL_N_sf"/>
</dbReference>
<gene>
    <name evidence="6" type="ORF">PYS65_05785</name>
</gene>
<dbReference type="InterPro" id="IPR000415">
    <property type="entry name" value="Nitroreductase-like"/>
</dbReference>
<sequence length="1273" mass="138664">MLAAQAAARPDHVAVLHEGDSLTFRELHDAATDLARCLRGLGVTGDRTVGVFAEPSLALMVGVWGVLYSGGGYLPLSPDYPDERLRFMLEQSGVRVIFAQEEIRGRLTEIAPAELRIITPGDVSEFLKNHGDDQGDPPLEQPRPCDLAYVVYTSGSTGKPKGVMIEHRSVVHQMRWLATTYGLGADAVVLQKTPMSFDAAQWEILAVAHGARIVVGTSGIHRDPVRIVETVEQRGVTVLQCVPTLLQALVDTDELHRCVSLRHLFSGGEALSRSLAGTFLGILPGCTLVNLYGPTECTINTSARTVDPADLGDGAHAVTIGTPVAGTRYHILGPGLRPVAPGETGELHISGVQLARGYLHRPDLTAERFIDSPFGDPAPHDRLYRTGDLAHHNPDGTVQFTGRADNQVKLRGFRIELDEIRLAVEAHDWVRNAAVLVRDDHRTGFQNLVACIELSPREAALMDQSDAGDHHRSKESKLQVRAQLSDPGTRDDTELTGRPVVELPGATADAEQRRRAFARKTYRFYQGGTATADDVRTALTRGAPAAAPRRPEDLTLAELGRLLRNFGPHRSPERLLAKYAYASPGSLYATQLLVEATGIAGLAPGTYYFHPQRHHLVRTGGTTRQEPGVRLHFLGRRTAIEPVYKRNIQEVLELETGHMLGLLDEILPGYGLTLHDLPYDAAVTRQLDGADGDHYLGSFALAPHTAPTGPDPVDVYLQVHPGSTMGLPTGQYLYEDGGWRRLGAGLVLKRHVIAINQGVYERACFGVTLVSRTGPQWRRSIDLGRALQRLQHNESGLGLMSCGYSSRTGHDLPAARRITALLEESGRPTGPCYFAVGGRISEHQRAHEGMDEDSVHMKGPAEMIKDDLGGLLPDFMLPHRILVLNRLPLTANGKVDATALAARVDEALARDDRPLVPPRTRTETRLCELWKAALKRDTVSVRDDLFACGGNSIVAVALVHRINREFGTRLPLQVVFEAPTVERLAQRVDTAGGQGASRLVPLHTTDGGRPVFCWPGLGGYAMNLRLLATRTAGDRPFHGVQAHGLNPGETPHGSLPETAAADVAAIRAVQPTGPYTLWGYSFGARVAFEAAWLLEQAGEEVDHLLLIAPGSPRLPRTAPPSPAGAAVSGGDGDPVTDFTDRTFRTILYSVFAAGTDGPLLEECLRHATDQESFADFVARRLRRLDPGTVRRIIRLVRRTYDWLPADRRITAPVTVLTARGDEESHLERLLARTGTPTTAVRLDADHYGALRDPGVDELSKTIHRESRRIPCRT</sequence>
<dbReference type="Proteomes" id="UP001216440">
    <property type="component" value="Chromosome"/>
</dbReference>
<dbReference type="InterPro" id="IPR029058">
    <property type="entry name" value="AB_hydrolase_fold"/>
</dbReference>
<evidence type="ECO:0000259" key="5">
    <source>
        <dbReference type="PROSITE" id="PS50075"/>
    </source>
</evidence>
<dbReference type="InterPro" id="IPR036736">
    <property type="entry name" value="ACP-like_sf"/>
</dbReference>
<dbReference type="NCBIfam" id="TIGR01733">
    <property type="entry name" value="AA-adenyl-dom"/>
    <property type="match status" value="1"/>
</dbReference>
<dbReference type="InterPro" id="IPR045851">
    <property type="entry name" value="AMP-bd_C_sf"/>
</dbReference>
<dbReference type="SMART" id="SM00823">
    <property type="entry name" value="PKS_PP"/>
    <property type="match status" value="1"/>
</dbReference>
<dbReference type="CDD" id="cd05930">
    <property type="entry name" value="A_NRPS"/>
    <property type="match status" value="1"/>
</dbReference>
<dbReference type="InterPro" id="IPR006162">
    <property type="entry name" value="Ppantetheine_attach_site"/>
</dbReference>
<reference evidence="6 7" key="1">
    <citation type="submission" date="2023-03" db="EMBL/GenBank/DDBJ databases">
        <authorList>
            <person name="Mo P."/>
        </authorList>
    </citation>
    <scope>NUCLEOTIDE SEQUENCE [LARGE SCALE GENOMIC DNA]</scope>
    <source>
        <strain evidence="6 7">HUAS 5</strain>
    </source>
</reference>
<dbReference type="InterPro" id="IPR000873">
    <property type="entry name" value="AMP-dep_synth/lig_dom"/>
</dbReference>
<dbReference type="SUPFAM" id="SSF47336">
    <property type="entry name" value="ACP-like"/>
    <property type="match status" value="1"/>
</dbReference>
<feature type="domain" description="Carrier" evidence="5">
    <location>
        <begin position="917"/>
        <end position="992"/>
    </location>
</feature>
<feature type="region of interest" description="Disordered" evidence="4">
    <location>
        <begin position="463"/>
        <end position="497"/>
    </location>
</feature>
<dbReference type="PANTHER" id="PTHR45527:SF1">
    <property type="entry name" value="FATTY ACID SYNTHASE"/>
    <property type="match status" value="1"/>
</dbReference>
<dbReference type="PROSITE" id="PS00455">
    <property type="entry name" value="AMP_BINDING"/>
    <property type="match status" value="1"/>
</dbReference>
<dbReference type="EMBL" id="CP121682">
    <property type="protein sequence ID" value="WGD39682.1"/>
    <property type="molecule type" value="Genomic_DNA"/>
</dbReference>
<evidence type="ECO:0000256" key="2">
    <source>
        <dbReference type="ARBA" id="ARBA00022450"/>
    </source>
</evidence>
<dbReference type="InterPro" id="IPR009081">
    <property type="entry name" value="PP-bd_ACP"/>
</dbReference>
<dbReference type="InterPro" id="IPR020806">
    <property type="entry name" value="PKS_PP-bd"/>
</dbReference>
<dbReference type="Gene3D" id="3.40.109.10">
    <property type="entry name" value="NADH Oxidase"/>
    <property type="match status" value="1"/>
</dbReference>
<dbReference type="Gene3D" id="3.40.50.12780">
    <property type="entry name" value="N-terminal domain of ligase-like"/>
    <property type="match status" value="1"/>
</dbReference>
<dbReference type="Gene3D" id="3.40.50.1820">
    <property type="entry name" value="alpha/beta hydrolase"/>
    <property type="match status" value="1"/>
</dbReference>
<dbReference type="PROSITE" id="PS50075">
    <property type="entry name" value="CARRIER"/>
    <property type="match status" value="1"/>
</dbReference>
<keyword evidence="2" id="KW-0596">Phosphopantetheine</keyword>
<dbReference type="PROSITE" id="PS00012">
    <property type="entry name" value="PHOSPHOPANTETHEINE"/>
    <property type="match status" value="1"/>
</dbReference>
<evidence type="ECO:0000313" key="7">
    <source>
        <dbReference type="Proteomes" id="UP001216440"/>
    </source>
</evidence>
<evidence type="ECO:0000256" key="3">
    <source>
        <dbReference type="ARBA" id="ARBA00022553"/>
    </source>
</evidence>
<feature type="compositionally biased region" description="Basic and acidic residues" evidence="4">
    <location>
        <begin position="467"/>
        <end position="478"/>
    </location>
</feature>
<name>A0ABY8K090_9ACTN</name>
<dbReference type="Pfam" id="PF00550">
    <property type="entry name" value="PP-binding"/>
    <property type="match status" value="1"/>
</dbReference>
<dbReference type="SUPFAM" id="SSF53474">
    <property type="entry name" value="alpha/beta-Hydrolases"/>
    <property type="match status" value="1"/>
</dbReference>
<evidence type="ECO:0000256" key="4">
    <source>
        <dbReference type="SAM" id="MobiDB-lite"/>
    </source>
</evidence>
<keyword evidence="3" id="KW-0597">Phosphoprotein</keyword>
<dbReference type="Pfam" id="PF00501">
    <property type="entry name" value="AMP-binding"/>
    <property type="match status" value="1"/>
</dbReference>
<dbReference type="InterPro" id="IPR001031">
    <property type="entry name" value="Thioesterase"/>
</dbReference>
<dbReference type="InterPro" id="IPR010071">
    <property type="entry name" value="AA_adenyl_dom"/>
</dbReference>
<dbReference type="InterPro" id="IPR020845">
    <property type="entry name" value="AMP-binding_CS"/>
</dbReference>
<keyword evidence="7" id="KW-1185">Reference proteome</keyword>
<dbReference type="SUPFAM" id="SSF56801">
    <property type="entry name" value="Acetyl-CoA synthetase-like"/>
    <property type="match status" value="1"/>
</dbReference>
<accession>A0ABY8K090</accession>
<protein>
    <submittedName>
        <fullName evidence="6">Amino acid adenylation domain-containing protein</fullName>
    </submittedName>
</protein>